<keyword evidence="7 11" id="KW-0378">Hydrolase</keyword>
<dbReference type="FunFam" id="3.90.70.10:FF:000007">
    <property type="entry name" value="Probable ubiquitin carboxyl-terminal hydrolase FAF-X"/>
    <property type="match status" value="1"/>
</dbReference>
<feature type="compositionally biased region" description="Low complexity" evidence="9">
    <location>
        <begin position="633"/>
        <end position="645"/>
    </location>
</feature>
<evidence type="ECO:0000256" key="6">
    <source>
        <dbReference type="ARBA" id="ARBA00022786"/>
    </source>
</evidence>
<dbReference type="PANTHER" id="PTHR24006">
    <property type="entry name" value="UBIQUITIN CARBOXYL-TERMINAL HYDROLASE"/>
    <property type="match status" value="1"/>
</dbReference>
<dbReference type="Pfam" id="PF12030">
    <property type="entry name" value="DUF3517"/>
    <property type="match status" value="1"/>
</dbReference>
<reference evidence="11" key="1">
    <citation type="submission" date="2020-03" db="EMBL/GenBank/DDBJ databases">
        <title>Transcriptomic Profiling of the Digestive Tract of the Rat Flea, Xenopsylla cheopis, Following Blood Feeding and Infection with Yersinia pestis.</title>
        <authorList>
            <person name="Bland D.M."/>
            <person name="Martens C.A."/>
            <person name="Virtaneva K."/>
            <person name="Kanakabandi K."/>
            <person name="Long D."/>
            <person name="Rosenke R."/>
            <person name="Saturday G.A."/>
            <person name="Hoyt F.H."/>
            <person name="Bruno D.P."/>
            <person name="Ribeiro J.M.C."/>
            <person name="Hinnebusch J."/>
        </authorList>
    </citation>
    <scope>NUCLEOTIDE SEQUENCE</scope>
</reference>
<dbReference type="GO" id="GO:0005634">
    <property type="term" value="C:nucleus"/>
    <property type="evidence" value="ECO:0007669"/>
    <property type="project" value="TreeGrafter"/>
</dbReference>
<dbReference type="InterPro" id="IPR055176">
    <property type="entry name" value="UBP24/USP9X/USP9Y_UBL"/>
</dbReference>
<comment type="similarity">
    <text evidence="2">Belongs to the peptidase C19 family.</text>
</comment>
<evidence type="ECO:0000256" key="7">
    <source>
        <dbReference type="ARBA" id="ARBA00022801"/>
    </source>
</evidence>
<dbReference type="InterPro" id="IPR016024">
    <property type="entry name" value="ARM-type_fold"/>
</dbReference>
<dbReference type="PANTHER" id="PTHR24006:SF925">
    <property type="entry name" value="UBIQUITINYL HYDROLASE 1"/>
    <property type="match status" value="1"/>
</dbReference>
<dbReference type="InterPro" id="IPR050164">
    <property type="entry name" value="Peptidase_C19"/>
</dbReference>
<keyword evidence="8" id="KW-0788">Thiol protease</keyword>
<evidence type="ECO:0000256" key="9">
    <source>
        <dbReference type="SAM" id="MobiDB-lite"/>
    </source>
</evidence>
<evidence type="ECO:0000313" key="11">
    <source>
        <dbReference type="EMBL" id="NOV46269.1"/>
    </source>
</evidence>
<evidence type="ECO:0000256" key="5">
    <source>
        <dbReference type="ARBA" id="ARBA00022670"/>
    </source>
</evidence>
<organism evidence="11">
    <name type="scientific">Xenopsylla cheopis</name>
    <name type="common">Oriental rat flea</name>
    <name type="synonym">Pulex cheopis</name>
    <dbReference type="NCBI Taxonomy" id="163159"/>
    <lineage>
        <taxon>Eukaryota</taxon>
        <taxon>Metazoa</taxon>
        <taxon>Ecdysozoa</taxon>
        <taxon>Arthropoda</taxon>
        <taxon>Hexapoda</taxon>
        <taxon>Insecta</taxon>
        <taxon>Pterygota</taxon>
        <taxon>Neoptera</taxon>
        <taxon>Endopterygota</taxon>
        <taxon>Siphonaptera</taxon>
        <taxon>Pulicidae</taxon>
        <taxon>Xenopsyllinae</taxon>
        <taxon>Xenopsylla</taxon>
    </lineage>
</organism>
<evidence type="ECO:0000259" key="10">
    <source>
        <dbReference type="PROSITE" id="PS50235"/>
    </source>
</evidence>
<feature type="region of interest" description="Disordered" evidence="9">
    <location>
        <begin position="625"/>
        <end position="656"/>
    </location>
</feature>
<name>A0A6M2DIX0_XENCH</name>
<dbReference type="Pfam" id="PF25010">
    <property type="entry name" value="ARM_UBP24_USP9X-Y"/>
    <property type="match status" value="1"/>
</dbReference>
<feature type="region of interest" description="Disordered" evidence="9">
    <location>
        <begin position="2168"/>
        <end position="2187"/>
    </location>
</feature>
<feature type="region of interest" description="Disordered" evidence="9">
    <location>
        <begin position="1504"/>
        <end position="1531"/>
    </location>
</feature>
<dbReference type="CDD" id="cd02659">
    <property type="entry name" value="peptidase_C19C"/>
    <property type="match status" value="1"/>
</dbReference>
<feature type="domain" description="USP" evidence="10">
    <location>
        <begin position="1225"/>
        <end position="1625"/>
    </location>
</feature>
<evidence type="ECO:0000256" key="8">
    <source>
        <dbReference type="ARBA" id="ARBA00022807"/>
    </source>
</evidence>
<protein>
    <recommendedName>
        <fullName evidence="3">ubiquitinyl hydrolase 1</fullName>
        <ecNumber evidence="3">3.4.19.12</ecNumber>
    </recommendedName>
</protein>
<dbReference type="InterPro" id="IPR028889">
    <property type="entry name" value="USP"/>
</dbReference>
<evidence type="ECO:0000256" key="2">
    <source>
        <dbReference type="ARBA" id="ARBA00009085"/>
    </source>
</evidence>
<dbReference type="Gene3D" id="3.90.70.10">
    <property type="entry name" value="Cysteine proteinases"/>
    <property type="match status" value="1"/>
</dbReference>
<dbReference type="SUPFAM" id="SSF48371">
    <property type="entry name" value="ARM repeat"/>
    <property type="match status" value="1"/>
</dbReference>
<dbReference type="EMBL" id="GIIL01002543">
    <property type="protein sequence ID" value="NOV46269.1"/>
    <property type="molecule type" value="Transcribed_RNA"/>
</dbReference>
<dbReference type="InterPro" id="IPR021905">
    <property type="entry name" value="DUF3517"/>
</dbReference>
<dbReference type="Pfam" id="PF00443">
    <property type="entry name" value="UCH"/>
    <property type="match status" value="1"/>
</dbReference>
<sequence length="2344" mass="264497">MNALNEINKVLSIVTSYPHRVHTSEDDLDWLTTDIMANWIKDNNVLDIVLRDSLHQPQYVEKLEKILRFLIKEHSLTLTDLDAVWSAQVGKHEAIVKNVHDLLAKLAWDFSAEQLDHLFECFQVSWTTANKKQRERLLELIRRLAEDDKDGVMAHKVLMLFWTLAHSDEVSPEVLDQALSAHVKILDYSCSQERDAQKTVWLDKCVDELKNGDQWTLPALKLIRDICCLYEPSTNVTNHTSRQHQLLHRQEVIDRLQNQHSLVILVTNSLTNYMDHVRELVKENTDIDPDGLKTDGRYPHSLQIQERLNFLRFLLKDGQLWLCADQAKQIWQCLAEGAVFTSDREAGFRWFGKLMGEEPDLDPGINRDFFENNLLRLDPTYLSESGIKCFERFFKAVNLKEGKLKAKRRGFVLDDVELIGSDYLWRVITCSAEDIANRAIELLKEVTTSLGPRLQDSQASYHRTFIGECCERLKTHYDTVLMLTSLQTEKVDADRGLIIAKLNKEADRMCRVLKVIQEYVIQCDQGFIFERRILPLNRACRGKHMTLFVRFQNPGRPVDDIEVYTHSNDTLSSLRRQVLRRIKASSSTVKLELFLNGEPLDAMDDRQTIIQTAIRDKTYLTGKLSQAGTGMASSPDSSSDSSTGSPPRPGPDQPRLDLEVNLPGVIISRQNQFALFFLQLSELGVVLCHPRLRDSARKLLLLVPPDVVTILKLQSMCGLDVTMQEITEKPNFTNMFLKGGVAQILYNLEVLQAILLPSLDPLGDAAYDIQQAWVRSGVAHMLVDLFTKNNFMAGTVDTHMKRAAYLCILRLTKFFLNIVGNVLSRVGDEPPHANVDMNSSNPRSYIAVLKQAIHSVSSQQSEQLLRSVATKIAHSLSEKLDFQMLMADSEGEHYRMLFGSALKWELPDMNTIHTMIRMAWAASTGSLHLLSSEQDLGKENTLPDEQDVQVCREAMEVLTVSMVLNPSAHGALICESFWSEFITNLVLVSESKQVRQTAAEQLLLITTWCSTDRQPLEFITSLLVSVLNTLALKYAYQSQEYFMLLCRLLNYAHNASWPVNMATELLNKEIAWLKLVRENVINSGDLQVHEASLEGHLCLVKELLSFLTLDERSELGCGESYSVYLIKELVEDFLFPASKLHLELVRGGQIDTGGGAWGTVPAPVCRSPQTVAAACDLLVALCTGSSRNLRELVNMMTNMFYSETEPLREWEYMPPVGPRPPQGFCGLKNAGATCYMNSVLQQLYMVHTIRTGLLSSMGAATDNSEDFSGEELEDGLIQTNHSDNSERINYHVGILKHVQAIFAHLAHSHLQFYVPRGLWSHFKLQGEPVNLREQQDAVEFFMSLVESLDEGLKGLGHPQLMGATLGGSYSDQKICRECPHRYSKEEPFSVISVDIRNHSSLADSLEQYVKGELLEGADAYHCDKCDKKVVTVKRLCVRKLPPVLAIQLKRFEYDFERVCAIKFNDYFEFPRELDMEPYTVSGLARMEGEVIDVEYEDIQNTITTSTNSISSSSNGNNNKNSANKQSENKASTTETKYHLSGIVVHSGQASGGHYYSYILHRESGLWYKFDDGDVTECKMDEDEEMKVQCFGGDYMGEIFDHMLKRMQYRRQKRWWNAYMLFYTRRDQPVPVIEKCVEQLSLAESGRGILKMPPAIERSVRIQNIKFLHSKNMYSAEYFAFIRKLVACNTPRDKLLPSMEELSLLSIQLATRFLFHSGIKTKKSLRGSACEWYEAISPHLRYSGMVRAWFAWHGLLESRSRIAEYLLAAPSAEVRGALMKIIVFLAHFSKEDSPLTTGLEGNSLSEQLIIAVLSLLQTDISEHGKHLPHFFTLFHMFASLGMPERSLLLKLNVPALFMQVAIDEGPGPAIKYMYPELTKLHQVVGVLIRCSDITSRTHSANAAQGATVLPNPYGEVPDLICPLEPVATEILFGRNSYLKKLIEDANLGDDGLRLLQYCSWENPHFSRAVLTELLWQVAYAYCHELRHNTDLLLGLLLIEDSWQSHRIHNAIMGVQEEREGLLDTIQRSKTHYQKRAYHCIKCLVNLFTRSRVALTLLHSNADLTRRWVGAVEWLHDELERRYPSYNTWSPPAHSNDSMSGYFLERSNSARNILKRAFELCPTEDPEDGSDHDGEVIDDLTVTSTSSPHTNVTGSSSAVSSGSVIIAETTRQSPTATQSMPALSPVRDLSPTVKPDVVASTESAPGTSGSVKSSHSVTFSQVLQQNIVTVSAAESIDCVEAAISSGLTKKTKEGKPTTTHVTFDTSEEEIPMSNSQTEDAENSIENQIFPEIDNRDVEGSSLDNCLRGKISSQENQIEDSKTDIASLVEELRSTTISGISHEESKT</sequence>
<comment type="catalytic activity">
    <reaction evidence="1">
        <text>Thiol-dependent hydrolysis of ester, thioester, amide, peptide and isopeptide bonds formed by the C-terminal Gly of ubiquitin (a 76-residue protein attached to proteins as an intracellular targeting signal).</text>
        <dbReference type="EC" id="3.4.19.12"/>
    </reaction>
</comment>
<feature type="compositionally biased region" description="Polar residues" evidence="9">
    <location>
        <begin position="2168"/>
        <end position="2179"/>
    </location>
</feature>
<dbReference type="GO" id="GO:0016477">
    <property type="term" value="P:cell migration"/>
    <property type="evidence" value="ECO:0007669"/>
    <property type="project" value="TreeGrafter"/>
</dbReference>
<accession>A0A6M2DIX0</accession>
<dbReference type="GO" id="GO:0016579">
    <property type="term" value="P:protein deubiquitination"/>
    <property type="evidence" value="ECO:0007669"/>
    <property type="project" value="InterPro"/>
</dbReference>
<dbReference type="SUPFAM" id="SSF54001">
    <property type="entry name" value="Cysteine proteinases"/>
    <property type="match status" value="1"/>
</dbReference>
<dbReference type="Pfam" id="PF22900">
    <property type="entry name" value="UCH_UBL1"/>
    <property type="match status" value="1"/>
</dbReference>
<evidence type="ECO:0000256" key="3">
    <source>
        <dbReference type="ARBA" id="ARBA00012759"/>
    </source>
</evidence>
<dbReference type="PROSITE" id="PS50235">
    <property type="entry name" value="USP_3"/>
    <property type="match status" value="1"/>
</dbReference>
<dbReference type="GO" id="GO:0006508">
    <property type="term" value="P:proteolysis"/>
    <property type="evidence" value="ECO:0007669"/>
    <property type="project" value="UniProtKB-KW"/>
</dbReference>
<dbReference type="PROSITE" id="PS00972">
    <property type="entry name" value="USP_1"/>
    <property type="match status" value="1"/>
</dbReference>
<dbReference type="GO" id="GO:0005829">
    <property type="term" value="C:cytosol"/>
    <property type="evidence" value="ECO:0007669"/>
    <property type="project" value="TreeGrafter"/>
</dbReference>
<dbReference type="EC" id="3.4.19.12" evidence="3"/>
<keyword evidence="6" id="KW-0833">Ubl conjugation pathway</keyword>
<dbReference type="GO" id="GO:0004843">
    <property type="term" value="F:cysteine-type deubiquitinase activity"/>
    <property type="evidence" value="ECO:0007669"/>
    <property type="project" value="UniProtKB-EC"/>
</dbReference>
<proteinExistence type="inferred from homology"/>
<dbReference type="PROSITE" id="PS00973">
    <property type="entry name" value="USP_2"/>
    <property type="match status" value="1"/>
</dbReference>
<dbReference type="InterPro" id="IPR001394">
    <property type="entry name" value="Peptidase_C19_UCH"/>
</dbReference>
<dbReference type="InterPro" id="IPR018200">
    <property type="entry name" value="USP_CS"/>
</dbReference>
<dbReference type="InterPro" id="IPR038765">
    <property type="entry name" value="Papain-like_cys_pep_sf"/>
</dbReference>
<keyword evidence="4" id="KW-0597">Phosphoprotein</keyword>
<keyword evidence="5" id="KW-0645">Protease</keyword>
<evidence type="ECO:0000256" key="1">
    <source>
        <dbReference type="ARBA" id="ARBA00000707"/>
    </source>
</evidence>
<dbReference type="InterPro" id="IPR056850">
    <property type="entry name" value="ARM_UBP34_24_USP9X_Y"/>
</dbReference>
<evidence type="ECO:0000256" key="4">
    <source>
        <dbReference type="ARBA" id="ARBA00022553"/>
    </source>
</evidence>